<evidence type="ECO:0000313" key="4">
    <source>
        <dbReference type="Proteomes" id="UP000054350"/>
    </source>
</evidence>
<feature type="chain" id="PRO_5005548313" description="Sorting nexin/Vps5-like C-terminal domain-containing protein" evidence="1">
    <location>
        <begin position="21"/>
        <end position="153"/>
    </location>
</feature>
<reference evidence="3 4" key="1">
    <citation type="submission" date="2009-11" db="EMBL/GenBank/DDBJ databases">
        <title>Annotation of Allomyces macrogynus ATCC 38327.</title>
        <authorList>
            <consortium name="The Broad Institute Genome Sequencing Platform"/>
            <person name="Russ C."/>
            <person name="Cuomo C."/>
            <person name="Burger G."/>
            <person name="Gray M.W."/>
            <person name="Holland P.W.H."/>
            <person name="King N."/>
            <person name="Lang F.B.F."/>
            <person name="Roger A.J."/>
            <person name="Ruiz-Trillo I."/>
            <person name="Young S.K."/>
            <person name="Zeng Q."/>
            <person name="Gargeya S."/>
            <person name="Fitzgerald M."/>
            <person name="Haas B."/>
            <person name="Abouelleil A."/>
            <person name="Alvarado L."/>
            <person name="Arachchi H.M."/>
            <person name="Berlin A."/>
            <person name="Chapman S.B."/>
            <person name="Gearin G."/>
            <person name="Goldberg J."/>
            <person name="Griggs A."/>
            <person name="Gujja S."/>
            <person name="Hansen M."/>
            <person name="Heiman D."/>
            <person name="Howarth C."/>
            <person name="Larimer J."/>
            <person name="Lui A."/>
            <person name="MacDonald P.J.P."/>
            <person name="McCowen C."/>
            <person name="Montmayeur A."/>
            <person name="Murphy C."/>
            <person name="Neiman D."/>
            <person name="Pearson M."/>
            <person name="Priest M."/>
            <person name="Roberts A."/>
            <person name="Saif S."/>
            <person name="Shea T."/>
            <person name="Sisk P."/>
            <person name="Stolte C."/>
            <person name="Sykes S."/>
            <person name="Wortman J."/>
            <person name="Nusbaum C."/>
            <person name="Birren B."/>
        </authorList>
    </citation>
    <scope>NUCLEOTIDE SEQUENCE [LARGE SCALE GENOMIC DNA]</scope>
    <source>
        <strain evidence="3 4">ATCC 38327</strain>
    </source>
</reference>
<gene>
    <name evidence="3" type="ORF">AMAG_12770</name>
</gene>
<feature type="domain" description="Sorting nexin/Vps5-like C-terminal" evidence="2">
    <location>
        <begin position="8"/>
        <end position="145"/>
    </location>
</feature>
<dbReference type="PANTHER" id="PTHR10555:SF170">
    <property type="entry name" value="FI18122P1"/>
    <property type="match status" value="1"/>
</dbReference>
<dbReference type="Gene3D" id="1.20.1270.60">
    <property type="entry name" value="Arfaptin homology (AH) domain/BAR domain"/>
    <property type="match status" value="1"/>
</dbReference>
<dbReference type="AlphaFoldDB" id="A0A0L0T1U9"/>
<proteinExistence type="predicted"/>
<sequence>MRASAWQLVLRVRDLLLAMAAIDLGAMQTALDDQLRTVATIRVGTQLRAKAYVHWQALEAVMLKKEAAVKKSRVQIPALEAEVYEVTQQHAAAKNLFETTSMTLRQELERVDQDNVHEMSAAIKCVAESLWGHQQEAVNLWDELIKARPAMPV</sequence>
<evidence type="ECO:0000313" key="3">
    <source>
        <dbReference type="EMBL" id="KNE68600.1"/>
    </source>
</evidence>
<feature type="signal peptide" evidence="1">
    <location>
        <begin position="1"/>
        <end position="20"/>
    </location>
</feature>
<accession>A0A0L0T1U9</accession>
<evidence type="ECO:0000256" key="1">
    <source>
        <dbReference type="SAM" id="SignalP"/>
    </source>
</evidence>
<dbReference type="GO" id="GO:0035091">
    <property type="term" value="F:phosphatidylinositol binding"/>
    <property type="evidence" value="ECO:0007669"/>
    <property type="project" value="TreeGrafter"/>
</dbReference>
<dbReference type="InterPro" id="IPR015404">
    <property type="entry name" value="Vps5_C"/>
</dbReference>
<protein>
    <recommendedName>
        <fullName evidence="2">Sorting nexin/Vps5-like C-terminal domain-containing protein</fullName>
    </recommendedName>
</protein>
<dbReference type="Pfam" id="PF09325">
    <property type="entry name" value="Vps5"/>
    <property type="match status" value="1"/>
</dbReference>
<dbReference type="EMBL" id="GG745357">
    <property type="protein sequence ID" value="KNE68600.1"/>
    <property type="molecule type" value="Genomic_DNA"/>
</dbReference>
<name>A0A0L0T1U9_ALLM3</name>
<dbReference type="OrthoDB" id="271164at2759"/>
<keyword evidence="1" id="KW-0732">Signal</keyword>
<dbReference type="InterPro" id="IPR027267">
    <property type="entry name" value="AH/BAR_dom_sf"/>
</dbReference>
<evidence type="ECO:0000259" key="2">
    <source>
        <dbReference type="Pfam" id="PF09325"/>
    </source>
</evidence>
<keyword evidence="4" id="KW-1185">Reference proteome</keyword>
<dbReference type="PANTHER" id="PTHR10555">
    <property type="entry name" value="SORTING NEXIN"/>
    <property type="match status" value="1"/>
</dbReference>
<dbReference type="OMA" id="HEMSAAI"/>
<organism evidence="3 4">
    <name type="scientific">Allomyces macrogynus (strain ATCC 38327)</name>
    <name type="common">Allomyces javanicus var. macrogynus</name>
    <dbReference type="NCBI Taxonomy" id="578462"/>
    <lineage>
        <taxon>Eukaryota</taxon>
        <taxon>Fungi</taxon>
        <taxon>Fungi incertae sedis</taxon>
        <taxon>Blastocladiomycota</taxon>
        <taxon>Blastocladiomycetes</taxon>
        <taxon>Blastocladiales</taxon>
        <taxon>Blastocladiaceae</taxon>
        <taxon>Allomyces</taxon>
    </lineage>
</organism>
<dbReference type="STRING" id="578462.A0A0L0T1U9"/>
<dbReference type="VEuPathDB" id="FungiDB:AMAG_12770"/>
<dbReference type="Proteomes" id="UP000054350">
    <property type="component" value="Unassembled WGS sequence"/>
</dbReference>
<reference evidence="4" key="2">
    <citation type="submission" date="2009-11" db="EMBL/GenBank/DDBJ databases">
        <title>The Genome Sequence of Allomyces macrogynus strain ATCC 38327.</title>
        <authorList>
            <consortium name="The Broad Institute Genome Sequencing Platform"/>
            <person name="Russ C."/>
            <person name="Cuomo C."/>
            <person name="Shea T."/>
            <person name="Young S.K."/>
            <person name="Zeng Q."/>
            <person name="Koehrsen M."/>
            <person name="Haas B."/>
            <person name="Borodovsky M."/>
            <person name="Guigo R."/>
            <person name="Alvarado L."/>
            <person name="Berlin A."/>
            <person name="Borenstein D."/>
            <person name="Chen Z."/>
            <person name="Engels R."/>
            <person name="Freedman E."/>
            <person name="Gellesch M."/>
            <person name="Goldberg J."/>
            <person name="Griggs A."/>
            <person name="Gujja S."/>
            <person name="Heiman D."/>
            <person name="Hepburn T."/>
            <person name="Howarth C."/>
            <person name="Jen D."/>
            <person name="Larson L."/>
            <person name="Lewis B."/>
            <person name="Mehta T."/>
            <person name="Park D."/>
            <person name="Pearson M."/>
            <person name="Roberts A."/>
            <person name="Saif S."/>
            <person name="Shenoy N."/>
            <person name="Sisk P."/>
            <person name="Stolte C."/>
            <person name="Sykes S."/>
            <person name="Walk T."/>
            <person name="White J."/>
            <person name="Yandava C."/>
            <person name="Burger G."/>
            <person name="Gray M.W."/>
            <person name="Holland P.W.H."/>
            <person name="King N."/>
            <person name="Lang F.B.F."/>
            <person name="Roger A.J."/>
            <person name="Ruiz-Trillo I."/>
            <person name="Lander E."/>
            <person name="Nusbaum C."/>
        </authorList>
    </citation>
    <scope>NUCLEOTIDE SEQUENCE [LARGE SCALE GENOMIC DNA]</scope>
    <source>
        <strain evidence="4">ATCC 38327</strain>
    </source>
</reference>
<dbReference type="GO" id="GO:0005768">
    <property type="term" value="C:endosome"/>
    <property type="evidence" value="ECO:0007669"/>
    <property type="project" value="TreeGrafter"/>
</dbReference>